<keyword evidence="1" id="KW-1133">Transmembrane helix</keyword>
<feature type="transmembrane region" description="Helical" evidence="1">
    <location>
        <begin position="6"/>
        <end position="23"/>
    </location>
</feature>
<dbReference type="Pfam" id="PF06445">
    <property type="entry name" value="GyrI-like"/>
    <property type="match status" value="1"/>
</dbReference>
<accession>A0A0P7AGY5</accession>
<name>A0A0P7AGY5_9FLAO</name>
<gene>
    <name evidence="3" type="ORF">I595_1181</name>
</gene>
<dbReference type="STRING" id="1300341.I595_1181"/>
<protein>
    <recommendedName>
        <fullName evidence="2">GyrI-like small molecule binding domain-containing protein</fullName>
    </recommendedName>
</protein>
<dbReference type="OrthoDB" id="1421367at2"/>
<sequence>MLKKIGSGFIGLLAIGLIWYFFIKSYDYTIRFEANTFPGTINQSLKLWDQTLDTVHSIRQNGSLYRLSQQVTFGDSVHGYQWKIKPLTDSTSRVVVNIKDVDHSFMNKLTVPFSDTDFEKRSRRTVLDFMENLKEHIDKFKVTIVGEENIPTKYVAYIPIKATQFQKAGGMMKNSSYISQTLLQNQADFDGPPMIEVTQWNQEKDSLEYNFCYPIIRSDRLPMNTDIQYKRIFGKKALKAIYNGNYITSDRAWYALMDYAKRQGIAVEPKPVEIFYNNPNTGGNEISWKAEIYLPLKEELHD</sequence>
<dbReference type="EMBL" id="LDJX01000002">
    <property type="protein sequence ID" value="KPM32754.1"/>
    <property type="molecule type" value="Genomic_DNA"/>
</dbReference>
<dbReference type="AlphaFoldDB" id="A0A0P7AGY5"/>
<organism evidence="3 4">
    <name type="scientific">Croceitalea dokdonensis DOKDO 023</name>
    <dbReference type="NCBI Taxonomy" id="1300341"/>
    <lineage>
        <taxon>Bacteria</taxon>
        <taxon>Pseudomonadati</taxon>
        <taxon>Bacteroidota</taxon>
        <taxon>Flavobacteriia</taxon>
        <taxon>Flavobacteriales</taxon>
        <taxon>Flavobacteriaceae</taxon>
        <taxon>Croceitalea</taxon>
    </lineage>
</organism>
<comment type="caution">
    <text evidence="3">The sequence shown here is derived from an EMBL/GenBank/DDBJ whole genome shotgun (WGS) entry which is preliminary data.</text>
</comment>
<dbReference type="PATRIC" id="fig|1300341.3.peg.1384"/>
<dbReference type="RefSeq" id="WP_054558363.1">
    <property type="nucleotide sequence ID" value="NZ_LDJX01000002.1"/>
</dbReference>
<evidence type="ECO:0000259" key="2">
    <source>
        <dbReference type="Pfam" id="PF06445"/>
    </source>
</evidence>
<dbReference type="InterPro" id="IPR029442">
    <property type="entry name" value="GyrI-like"/>
</dbReference>
<dbReference type="Gene3D" id="3.20.80.10">
    <property type="entry name" value="Regulatory factor, effector binding domain"/>
    <property type="match status" value="1"/>
</dbReference>
<evidence type="ECO:0000313" key="4">
    <source>
        <dbReference type="Proteomes" id="UP000050280"/>
    </source>
</evidence>
<evidence type="ECO:0000313" key="3">
    <source>
        <dbReference type="EMBL" id="KPM32754.1"/>
    </source>
</evidence>
<evidence type="ECO:0000256" key="1">
    <source>
        <dbReference type="SAM" id="Phobius"/>
    </source>
</evidence>
<feature type="domain" description="GyrI-like small molecule binding" evidence="2">
    <location>
        <begin position="185"/>
        <end position="297"/>
    </location>
</feature>
<dbReference type="InterPro" id="IPR011256">
    <property type="entry name" value="Reg_factor_effector_dom_sf"/>
</dbReference>
<dbReference type="Proteomes" id="UP000050280">
    <property type="component" value="Unassembled WGS sequence"/>
</dbReference>
<keyword evidence="4" id="KW-1185">Reference proteome</keyword>
<dbReference type="SUPFAM" id="SSF55136">
    <property type="entry name" value="Probable bacterial effector-binding domain"/>
    <property type="match status" value="1"/>
</dbReference>
<reference evidence="3 4" key="1">
    <citation type="submission" date="2015-09" db="EMBL/GenBank/DDBJ databases">
        <title>Genome sequence of the marine flavobacterium Croceitalea dokdonensis DOKDO 023 that contains proton- and sodium-pumping rhodopsins.</title>
        <authorList>
            <person name="Kwon S.-K."/>
            <person name="Lee H.K."/>
            <person name="Kwak M.-J."/>
            <person name="Kim J.F."/>
        </authorList>
    </citation>
    <scope>NUCLEOTIDE SEQUENCE [LARGE SCALE GENOMIC DNA]</scope>
    <source>
        <strain evidence="3 4">DOKDO 023</strain>
    </source>
</reference>
<keyword evidence="1" id="KW-0472">Membrane</keyword>
<keyword evidence="1" id="KW-0812">Transmembrane</keyword>
<proteinExistence type="predicted"/>